<dbReference type="KEGG" id="blac:94352811"/>
<gene>
    <name evidence="1" type="ORF">CCR75_009094</name>
</gene>
<comment type="caution">
    <text evidence="1">The sequence shown here is derived from an EMBL/GenBank/DDBJ whole genome shotgun (WGS) entry which is preliminary data.</text>
</comment>
<dbReference type="GeneID" id="94352811"/>
<evidence type="ECO:0000313" key="1">
    <source>
        <dbReference type="EMBL" id="TDH70700.1"/>
    </source>
</evidence>
<reference evidence="1 2" key="1">
    <citation type="journal article" date="2021" name="Genome Biol.">
        <title>AFLAP: assembly-free linkage analysis pipeline using k-mers from genome sequencing data.</title>
        <authorList>
            <person name="Fletcher K."/>
            <person name="Zhang L."/>
            <person name="Gil J."/>
            <person name="Han R."/>
            <person name="Cavanaugh K."/>
            <person name="Michelmore R."/>
        </authorList>
    </citation>
    <scope>NUCLEOTIDE SEQUENCE [LARGE SCALE GENOMIC DNA]</scope>
    <source>
        <strain evidence="1 2">SF5</strain>
    </source>
</reference>
<dbReference type="RefSeq" id="XP_067820199.1">
    <property type="nucleotide sequence ID" value="XM_067967140.1"/>
</dbReference>
<protein>
    <submittedName>
        <fullName evidence="1">Uncharacterized protein</fullName>
    </submittedName>
</protein>
<accession>A0A976FPG3</accession>
<dbReference type="EMBL" id="SHOA02000001">
    <property type="protein sequence ID" value="TDH70700.1"/>
    <property type="molecule type" value="Genomic_DNA"/>
</dbReference>
<dbReference type="AlphaFoldDB" id="A0A976FPG3"/>
<dbReference type="Proteomes" id="UP000294530">
    <property type="component" value="Unassembled WGS sequence"/>
</dbReference>
<evidence type="ECO:0000313" key="2">
    <source>
        <dbReference type="Proteomes" id="UP000294530"/>
    </source>
</evidence>
<keyword evidence="2" id="KW-1185">Reference proteome</keyword>
<organism evidence="1 2">
    <name type="scientific">Bremia lactucae</name>
    <name type="common">Lettuce downy mildew</name>
    <dbReference type="NCBI Taxonomy" id="4779"/>
    <lineage>
        <taxon>Eukaryota</taxon>
        <taxon>Sar</taxon>
        <taxon>Stramenopiles</taxon>
        <taxon>Oomycota</taxon>
        <taxon>Peronosporomycetes</taxon>
        <taxon>Peronosporales</taxon>
        <taxon>Peronosporaceae</taxon>
        <taxon>Bremia</taxon>
    </lineage>
</organism>
<name>A0A976FPG3_BRELC</name>
<proteinExistence type="predicted"/>
<sequence>MWEPDDDIVVSFTSYPSWCLLHKSKRDVWKTKTSSGLAETKGSVVTVYWQGDDGSKNIGDGMATRAIFALNLFEVATT</sequence>